<evidence type="ECO:0000313" key="5">
    <source>
        <dbReference type="EMBL" id="NDL58892.1"/>
    </source>
</evidence>
<evidence type="ECO:0000313" key="6">
    <source>
        <dbReference type="Proteomes" id="UP000460435"/>
    </source>
</evidence>
<dbReference type="Pfam" id="PF07676">
    <property type="entry name" value="PD40"/>
    <property type="match status" value="2"/>
</dbReference>
<proteinExistence type="predicted"/>
<dbReference type="InterPro" id="IPR029058">
    <property type="entry name" value="AB_hydrolase_fold"/>
</dbReference>
<keyword evidence="1 5" id="KW-0378">Hydrolase</keyword>
<evidence type="ECO:0000256" key="2">
    <source>
        <dbReference type="ARBA" id="ARBA00022825"/>
    </source>
</evidence>
<comment type="caution">
    <text evidence="5">The sequence shown here is derived from an EMBL/GenBank/DDBJ whole genome shotgun (WGS) entry which is preliminary data.</text>
</comment>
<dbReference type="Pfam" id="PF00144">
    <property type="entry name" value="Beta-lactamase"/>
    <property type="match status" value="1"/>
</dbReference>
<dbReference type="PANTHER" id="PTHR42776">
    <property type="entry name" value="SERINE PEPTIDASE S9 FAMILY MEMBER"/>
    <property type="match status" value="1"/>
</dbReference>
<dbReference type="Pfam" id="PF00326">
    <property type="entry name" value="Peptidase_S9"/>
    <property type="match status" value="1"/>
</dbReference>
<reference evidence="5 6" key="1">
    <citation type="submission" date="2019-11" db="EMBL/GenBank/DDBJ databases">
        <authorList>
            <person name="Li X.-J."/>
            <person name="Feng X.-M."/>
        </authorList>
    </citation>
    <scope>NUCLEOTIDE SEQUENCE [LARGE SCALE GENOMIC DNA]</scope>
    <source>
        <strain evidence="5 6">XMNu-373</strain>
    </source>
</reference>
<dbReference type="Gene3D" id="2.120.10.30">
    <property type="entry name" value="TolB, C-terminal domain"/>
    <property type="match status" value="2"/>
</dbReference>
<keyword evidence="6" id="KW-1185">Reference proteome</keyword>
<evidence type="ECO:0000256" key="1">
    <source>
        <dbReference type="ARBA" id="ARBA00022801"/>
    </source>
</evidence>
<keyword evidence="2" id="KW-0645">Protease</keyword>
<dbReference type="EMBL" id="WLZY01000006">
    <property type="protein sequence ID" value="NDL58892.1"/>
    <property type="molecule type" value="Genomic_DNA"/>
</dbReference>
<dbReference type="AlphaFoldDB" id="A0A7K3M7H9"/>
<dbReference type="Gene3D" id="3.40.710.10">
    <property type="entry name" value="DD-peptidase/beta-lactamase superfamily"/>
    <property type="match status" value="1"/>
</dbReference>
<dbReference type="InterPro" id="IPR011659">
    <property type="entry name" value="WD40"/>
</dbReference>
<dbReference type="Proteomes" id="UP000460435">
    <property type="component" value="Unassembled WGS sequence"/>
</dbReference>
<dbReference type="InterPro" id="IPR001375">
    <property type="entry name" value="Peptidase_S9_cat"/>
</dbReference>
<organism evidence="5 6">
    <name type="scientific">Phytoactinopolyspora mesophila</name>
    <dbReference type="NCBI Taxonomy" id="2650750"/>
    <lineage>
        <taxon>Bacteria</taxon>
        <taxon>Bacillati</taxon>
        <taxon>Actinomycetota</taxon>
        <taxon>Actinomycetes</taxon>
        <taxon>Jiangellales</taxon>
        <taxon>Jiangellaceae</taxon>
        <taxon>Phytoactinopolyspora</taxon>
    </lineage>
</organism>
<name>A0A7K3M7H9_9ACTN</name>
<dbReference type="SUPFAM" id="SSF53474">
    <property type="entry name" value="alpha/beta-Hydrolases"/>
    <property type="match status" value="1"/>
</dbReference>
<dbReference type="InterPro" id="IPR001466">
    <property type="entry name" value="Beta-lactam-related"/>
</dbReference>
<accession>A0A7K3M7H9</accession>
<dbReference type="GO" id="GO:0006508">
    <property type="term" value="P:proteolysis"/>
    <property type="evidence" value="ECO:0007669"/>
    <property type="project" value="InterPro"/>
</dbReference>
<keyword evidence="2" id="KW-0720">Serine protease</keyword>
<feature type="domain" description="Beta-lactamase-related" evidence="3">
    <location>
        <begin position="670"/>
        <end position="989"/>
    </location>
</feature>
<gene>
    <name evidence="5" type="ORF">F7O44_17630</name>
</gene>
<sequence>MKRRMREEDLFALEIPAQPAISPDGSTVVYVLRTADLDADENRAALWRVTAATAQPRQLTYGAADSSPTWSPDGQTIAFLRAAGGPSQVWLLAADGGEPRQLTSLPGGAGAPVWSPDGTRIAFTAAVDTWAGPGEDDDARTRRASAPIVADRLGYRSDGAGLLRGARQHVHVVDVATDQTRQLTRGDWHAGPPEWSPDGTRLAFPAAKSADADRTGVSAVYVIDVEAADPVPVRAGDYDGLAGPVTWTPDGDHLLVVGRQDVSVGHNMLLRVPLDGGPVVDLAAGLDRNVMPGGPGYPGGLPQISADGRRVVFCVQDRGCTHVYMVELTGGAPRLLVGDAGRVVSGLSVASDADRVAVIVASRDTYGEVSVVDLDAGDETVVTAHMTVELDLITPEERVFMVSDGTEVHGWLIRDPGAPAPGPLLVDVHGGPHNAWSPAPDPGHAYQQLLAARGWSVLLLNPRGSDGYGEAFFTAAVGAWGVGDQRDFLEPVEQLVTDGIADPDRLALSGYSYGGYMTCWLTAQTDRFAAAVAAGVVSDLASMAGTSDVGPLFIDLELGSLPYRDPDRLAGQSPYTYVSQVSTPTLILHGLADDRCPVGQAELWFAALRNRGVPSELVLYPEASHLFILEGRPSHRLDYSQRLVDWVTRHTVKESLMTAAPLDRDHWQHRLAELAEKYKVPGATLGIASGEHTVEVAYGVTNVDTGIEVTTDTLFQIGSITKVWTASAVMALADAGKLDLDEPVVTYLPELRLVDADVTAKVTMRHLLTHTSGIDGDFFHDTGRGDECLERYVDALSSLQHNHPLSATWSYCNAGFTLAGRVIEKLTGQVWDAAMKDLLYTPLGLDHTVTLPEDALLHRSAVGHVHQGDEAPRRAPVWGLPRSGGPAGLIASTVGDVLAFARMHLSGGLAADGTRVLAAESVASMQANEVNLPDPYTVADSWGLSWFRLDWNGTRLVGHDGNTIGQSAFLRILPEAGLAVTLLTNGGHTRDLYESLVREVFRDLAGVEMVTPLAPPADPVPVDITPYLGTYKRTLVTMDVFAGSDGPRMRMTVDQTSLGLDEEVKEYDLVPVREDLFVLRQPGAETWTPVTFYTLDDGRPYMHFGARATPKVA</sequence>
<evidence type="ECO:0000259" key="3">
    <source>
        <dbReference type="Pfam" id="PF00144"/>
    </source>
</evidence>
<evidence type="ECO:0000259" key="4">
    <source>
        <dbReference type="Pfam" id="PF00326"/>
    </source>
</evidence>
<dbReference type="InterPro" id="IPR012338">
    <property type="entry name" value="Beta-lactam/transpept-like"/>
</dbReference>
<dbReference type="PANTHER" id="PTHR42776:SF27">
    <property type="entry name" value="DIPEPTIDYL PEPTIDASE FAMILY MEMBER 6"/>
    <property type="match status" value="1"/>
</dbReference>
<dbReference type="RefSeq" id="WP_162451605.1">
    <property type="nucleotide sequence ID" value="NZ_WLZY01000006.1"/>
</dbReference>
<dbReference type="Gene3D" id="3.40.50.1820">
    <property type="entry name" value="alpha/beta hydrolase"/>
    <property type="match status" value="1"/>
</dbReference>
<protein>
    <submittedName>
        <fullName evidence="5">Serine hydrolase</fullName>
    </submittedName>
</protein>
<dbReference type="GO" id="GO:0004252">
    <property type="term" value="F:serine-type endopeptidase activity"/>
    <property type="evidence" value="ECO:0007669"/>
    <property type="project" value="TreeGrafter"/>
</dbReference>
<dbReference type="InterPro" id="IPR011042">
    <property type="entry name" value="6-blade_b-propeller_TolB-like"/>
</dbReference>
<dbReference type="SUPFAM" id="SSF56601">
    <property type="entry name" value="beta-lactamase/transpeptidase-like"/>
    <property type="match status" value="1"/>
</dbReference>
<dbReference type="SUPFAM" id="SSF82171">
    <property type="entry name" value="DPP6 N-terminal domain-like"/>
    <property type="match status" value="1"/>
</dbReference>
<feature type="domain" description="Peptidase S9 prolyl oligopeptidase catalytic" evidence="4">
    <location>
        <begin position="447"/>
        <end position="651"/>
    </location>
</feature>